<evidence type="ECO:0000256" key="5">
    <source>
        <dbReference type="ARBA" id="ARBA00023136"/>
    </source>
</evidence>
<reference evidence="9" key="2">
    <citation type="submission" date="2023-05" db="EMBL/GenBank/DDBJ databases">
        <authorList>
            <consortium name="Lawrence Berkeley National Laboratory"/>
            <person name="Steindorff A."/>
            <person name="Hensen N."/>
            <person name="Bonometti L."/>
            <person name="Westerberg I."/>
            <person name="Brannstrom I.O."/>
            <person name="Guillou S."/>
            <person name="Cros-Aarteil S."/>
            <person name="Calhoun S."/>
            <person name="Haridas S."/>
            <person name="Kuo A."/>
            <person name="Mondo S."/>
            <person name="Pangilinan J."/>
            <person name="Riley R."/>
            <person name="Labutti K."/>
            <person name="Andreopoulos B."/>
            <person name="Lipzen A."/>
            <person name="Chen C."/>
            <person name="Yanf M."/>
            <person name="Daum C."/>
            <person name="Ng V."/>
            <person name="Clum A."/>
            <person name="Ohm R."/>
            <person name="Martin F."/>
            <person name="Silar P."/>
            <person name="Natvig D."/>
            <person name="Lalanne C."/>
            <person name="Gautier V."/>
            <person name="Ament-Velasquez S.L."/>
            <person name="Kruys A."/>
            <person name="Hutchinson M.I."/>
            <person name="Powell A.J."/>
            <person name="Barry K."/>
            <person name="Miller A.N."/>
            <person name="Grigoriev I.V."/>
            <person name="Debuchy R."/>
            <person name="Gladieux P."/>
            <person name="Thoren M.H."/>
            <person name="Johannesson H."/>
        </authorList>
    </citation>
    <scope>NUCLEOTIDE SEQUENCE</scope>
    <source>
        <strain evidence="9">CBS 990.96</strain>
    </source>
</reference>
<evidence type="ECO:0000313" key="10">
    <source>
        <dbReference type="Proteomes" id="UP001301958"/>
    </source>
</evidence>
<gene>
    <name evidence="9" type="ORF">QBC38DRAFT_486307</name>
</gene>
<proteinExistence type="inferred from homology"/>
<protein>
    <recommendedName>
        <fullName evidence="11">Tat pathway signal sequence protein</fullName>
    </recommendedName>
</protein>
<dbReference type="PANTHER" id="PTHR33365:SF7">
    <property type="entry name" value="TAT PATHWAY SIGNAL SEQUENCE"/>
    <property type="match status" value="1"/>
</dbReference>
<dbReference type="GO" id="GO:0016020">
    <property type="term" value="C:membrane"/>
    <property type="evidence" value="ECO:0007669"/>
    <property type="project" value="UniProtKB-SubCell"/>
</dbReference>
<dbReference type="EMBL" id="MU865405">
    <property type="protein sequence ID" value="KAK4224047.1"/>
    <property type="molecule type" value="Genomic_DNA"/>
</dbReference>
<evidence type="ECO:0000256" key="6">
    <source>
        <dbReference type="ARBA" id="ARBA00023180"/>
    </source>
</evidence>
<accession>A0AAN7BIV0</accession>
<keyword evidence="5 8" id="KW-0472">Membrane</keyword>
<evidence type="ECO:0000256" key="2">
    <source>
        <dbReference type="ARBA" id="ARBA00022692"/>
    </source>
</evidence>
<evidence type="ECO:0000256" key="8">
    <source>
        <dbReference type="SAM" id="Phobius"/>
    </source>
</evidence>
<feature type="transmembrane region" description="Helical" evidence="8">
    <location>
        <begin position="54"/>
        <end position="72"/>
    </location>
</feature>
<sequence>MDSSPYADDNLEKQKMLPEIKGHETWHFSDSASTTIDLSDPEVESPKKLNFERIYSISLHLVVILLTMLLWLSRMESSAWNSSPSEERTWSPVLPYVEYEISGENALDHSKFSKYSGPPSLSLDQAWDDLVLPIHFRATQEELEQAGETWEDAVELDDGGYLATTGVYHELHCLRRLRWYLYKDDYYTNITSVQEDYLKGHLDHCLETLRMTIMCHGNSALYSFYWPNGKDPSEPLKKPVAKSNSKDVCVKWRSIEDWSYSRMVAPDHPLKMPRMIQQ</sequence>
<keyword evidence="3 8" id="KW-1133">Transmembrane helix</keyword>
<dbReference type="PANTHER" id="PTHR33365">
    <property type="entry name" value="YALI0B05434P"/>
    <property type="match status" value="1"/>
</dbReference>
<evidence type="ECO:0000256" key="3">
    <source>
        <dbReference type="ARBA" id="ARBA00022989"/>
    </source>
</evidence>
<keyword evidence="10" id="KW-1185">Reference proteome</keyword>
<evidence type="ECO:0000256" key="4">
    <source>
        <dbReference type="ARBA" id="ARBA00023026"/>
    </source>
</evidence>
<evidence type="ECO:0000256" key="1">
    <source>
        <dbReference type="ARBA" id="ARBA00004167"/>
    </source>
</evidence>
<dbReference type="InterPro" id="IPR021765">
    <property type="entry name" value="UstYa-like"/>
</dbReference>
<keyword evidence="6" id="KW-0325">Glycoprotein</keyword>
<dbReference type="Pfam" id="PF11807">
    <property type="entry name" value="UstYa"/>
    <property type="match status" value="1"/>
</dbReference>
<comment type="subcellular location">
    <subcellularLocation>
        <location evidence="1">Membrane</location>
        <topology evidence="1">Single-pass membrane protein</topology>
    </subcellularLocation>
</comment>
<dbReference type="GO" id="GO:0043386">
    <property type="term" value="P:mycotoxin biosynthetic process"/>
    <property type="evidence" value="ECO:0007669"/>
    <property type="project" value="InterPro"/>
</dbReference>
<reference evidence="9" key="1">
    <citation type="journal article" date="2023" name="Mol. Phylogenet. Evol.">
        <title>Genome-scale phylogeny and comparative genomics of the fungal order Sordariales.</title>
        <authorList>
            <person name="Hensen N."/>
            <person name="Bonometti L."/>
            <person name="Westerberg I."/>
            <person name="Brannstrom I.O."/>
            <person name="Guillou S."/>
            <person name="Cros-Aarteil S."/>
            <person name="Calhoun S."/>
            <person name="Haridas S."/>
            <person name="Kuo A."/>
            <person name="Mondo S."/>
            <person name="Pangilinan J."/>
            <person name="Riley R."/>
            <person name="LaButti K."/>
            <person name="Andreopoulos B."/>
            <person name="Lipzen A."/>
            <person name="Chen C."/>
            <person name="Yan M."/>
            <person name="Daum C."/>
            <person name="Ng V."/>
            <person name="Clum A."/>
            <person name="Steindorff A."/>
            <person name="Ohm R.A."/>
            <person name="Martin F."/>
            <person name="Silar P."/>
            <person name="Natvig D.O."/>
            <person name="Lalanne C."/>
            <person name="Gautier V."/>
            <person name="Ament-Velasquez S.L."/>
            <person name="Kruys A."/>
            <person name="Hutchinson M.I."/>
            <person name="Powell A.J."/>
            <person name="Barry K."/>
            <person name="Miller A.N."/>
            <person name="Grigoriev I.V."/>
            <person name="Debuchy R."/>
            <person name="Gladieux P."/>
            <person name="Hiltunen Thoren M."/>
            <person name="Johannesson H."/>
        </authorList>
    </citation>
    <scope>NUCLEOTIDE SEQUENCE</scope>
    <source>
        <strain evidence="9">CBS 990.96</strain>
    </source>
</reference>
<dbReference type="AlphaFoldDB" id="A0AAN7BIV0"/>
<dbReference type="Proteomes" id="UP001301958">
    <property type="component" value="Unassembled WGS sequence"/>
</dbReference>
<name>A0AAN7BIV0_9PEZI</name>
<organism evidence="9 10">
    <name type="scientific">Podospora fimiseda</name>
    <dbReference type="NCBI Taxonomy" id="252190"/>
    <lineage>
        <taxon>Eukaryota</taxon>
        <taxon>Fungi</taxon>
        <taxon>Dikarya</taxon>
        <taxon>Ascomycota</taxon>
        <taxon>Pezizomycotina</taxon>
        <taxon>Sordariomycetes</taxon>
        <taxon>Sordariomycetidae</taxon>
        <taxon>Sordariales</taxon>
        <taxon>Podosporaceae</taxon>
        <taxon>Podospora</taxon>
    </lineage>
</organism>
<comment type="caution">
    <text evidence="9">The sequence shown here is derived from an EMBL/GenBank/DDBJ whole genome shotgun (WGS) entry which is preliminary data.</text>
</comment>
<evidence type="ECO:0000256" key="7">
    <source>
        <dbReference type="ARBA" id="ARBA00035112"/>
    </source>
</evidence>
<evidence type="ECO:0000313" key="9">
    <source>
        <dbReference type="EMBL" id="KAK4224047.1"/>
    </source>
</evidence>
<comment type="similarity">
    <text evidence="7">Belongs to the ustYa family.</text>
</comment>
<keyword evidence="4" id="KW-0843">Virulence</keyword>
<keyword evidence="2 8" id="KW-0812">Transmembrane</keyword>
<evidence type="ECO:0008006" key="11">
    <source>
        <dbReference type="Google" id="ProtNLM"/>
    </source>
</evidence>